<evidence type="ECO:0000256" key="2">
    <source>
        <dbReference type="ARBA" id="ARBA00022679"/>
    </source>
</evidence>
<dbReference type="InterPro" id="IPR001678">
    <property type="entry name" value="MeTrfase_RsmB-F_NOP2_dom"/>
</dbReference>
<evidence type="ECO:0000256" key="4">
    <source>
        <dbReference type="ARBA" id="ARBA00022884"/>
    </source>
</evidence>
<feature type="binding site" evidence="5">
    <location>
        <position position="321"/>
    </location>
    <ligand>
        <name>S-adenosyl-L-methionine</name>
        <dbReference type="ChEBI" id="CHEBI:59789"/>
    </ligand>
</feature>
<comment type="similarity">
    <text evidence="5">Belongs to the class I-like SAM-binding methyltransferase superfamily. RsmB/NOP family.</text>
</comment>
<accession>A0A9W7A1M3</accession>
<feature type="compositionally biased region" description="Basic and acidic residues" evidence="6">
    <location>
        <begin position="513"/>
        <end position="528"/>
    </location>
</feature>
<dbReference type="EMBL" id="BRXW01000512">
    <property type="protein sequence ID" value="GMH61856.1"/>
    <property type="molecule type" value="Genomic_DNA"/>
</dbReference>
<evidence type="ECO:0000313" key="9">
    <source>
        <dbReference type="Proteomes" id="UP001165122"/>
    </source>
</evidence>
<feature type="binding site" evidence="5">
    <location>
        <begin position="242"/>
        <end position="248"/>
    </location>
    <ligand>
        <name>S-adenosyl-L-methionine</name>
        <dbReference type="ChEBI" id="CHEBI:59789"/>
    </ligand>
</feature>
<dbReference type="PRINTS" id="PR02008">
    <property type="entry name" value="RCMTFAMILY"/>
</dbReference>
<dbReference type="GO" id="GO:0008173">
    <property type="term" value="F:RNA methyltransferase activity"/>
    <property type="evidence" value="ECO:0007669"/>
    <property type="project" value="InterPro"/>
</dbReference>
<dbReference type="AlphaFoldDB" id="A0A9W7A1M3"/>
<gene>
    <name evidence="8" type="ORF">TrLO_g9128</name>
</gene>
<feature type="compositionally biased region" description="Low complexity" evidence="6">
    <location>
        <begin position="537"/>
        <end position="551"/>
    </location>
</feature>
<keyword evidence="3 5" id="KW-0949">S-adenosyl-L-methionine</keyword>
<feature type="region of interest" description="Disordered" evidence="6">
    <location>
        <begin position="487"/>
        <end position="594"/>
    </location>
</feature>
<dbReference type="PANTHER" id="PTHR22807:SF4">
    <property type="entry name" value="28S RRNA (CYTOSINE-C(5))-METHYLTRANSFERASE"/>
    <property type="match status" value="1"/>
</dbReference>
<dbReference type="PANTHER" id="PTHR22807">
    <property type="entry name" value="NOP2 YEAST -RELATED NOL1/NOP2/FMU SUN DOMAIN-CONTAINING"/>
    <property type="match status" value="1"/>
</dbReference>
<dbReference type="Proteomes" id="UP001165122">
    <property type="component" value="Unassembled WGS sequence"/>
</dbReference>
<evidence type="ECO:0000259" key="7">
    <source>
        <dbReference type="PROSITE" id="PS51686"/>
    </source>
</evidence>
<dbReference type="GO" id="GO:0070475">
    <property type="term" value="P:rRNA base methylation"/>
    <property type="evidence" value="ECO:0007669"/>
    <property type="project" value="TreeGrafter"/>
</dbReference>
<keyword evidence="4 5" id="KW-0694">RNA-binding</keyword>
<feature type="binding site" evidence="5">
    <location>
        <position position="301"/>
    </location>
    <ligand>
        <name>S-adenosyl-L-methionine</name>
        <dbReference type="ChEBI" id="CHEBI:59789"/>
    </ligand>
</feature>
<dbReference type="InterPro" id="IPR048889">
    <property type="entry name" value="NSUN5_RCM1_N"/>
</dbReference>
<evidence type="ECO:0000313" key="8">
    <source>
        <dbReference type="EMBL" id="GMH61856.1"/>
    </source>
</evidence>
<dbReference type="GO" id="GO:0005730">
    <property type="term" value="C:nucleolus"/>
    <property type="evidence" value="ECO:0007669"/>
    <property type="project" value="TreeGrafter"/>
</dbReference>
<evidence type="ECO:0000256" key="3">
    <source>
        <dbReference type="ARBA" id="ARBA00022691"/>
    </source>
</evidence>
<evidence type="ECO:0000256" key="1">
    <source>
        <dbReference type="ARBA" id="ARBA00022603"/>
    </source>
</evidence>
<keyword evidence="2 5" id="KW-0808">Transferase</keyword>
<proteinExistence type="inferred from homology"/>
<evidence type="ECO:0000256" key="5">
    <source>
        <dbReference type="PROSITE-ProRule" id="PRU01023"/>
    </source>
</evidence>
<dbReference type="PROSITE" id="PS51686">
    <property type="entry name" value="SAM_MT_RSMB_NOP"/>
    <property type="match status" value="1"/>
</dbReference>
<dbReference type="Gene3D" id="3.40.50.150">
    <property type="entry name" value="Vaccinia Virus protein VP39"/>
    <property type="match status" value="1"/>
</dbReference>
<dbReference type="SUPFAM" id="SSF53335">
    <property type="entry name" value="S-adenosyl-L-methionine-dependent methyltransferases"/>
    <property type="match status" value="1"/>
</dbReference>
<comment type="caution">
    <text evidence="8">The sequence shown here is derived from an EMBL/GenBank/DDBJ whole genome shotgun (WGS) entry which is preliminary data.</text>
</comment>
<keyword evidence="1 5" id="KW-0489">Methyltransferase</keyword>
<reference evidence="9" key="1">
    <citation type="journal article" date="2023" name="Commun. Biol.">
        <title>Genome analysis of Parmales, the sister group of diatoms, reveals the evolutionary specialization of diatoms from phago-mixotrophs to photoautotrophs.</title>
        <authorList>
            <person name="Ban H."/>
            <person name="Sato S."/>
            <person name="Yoshikawa S."/>
            <person name="Yamada K."/>
            <person name="Nakamura Y."/>
            <person name="Ichinomiya M."/>
            <person name="Sato N."/>
            <person name="Blanc-Mathieu R."/>
            <person name="Endo H."/>
            <person name="Kuwata A."/>
            <person name="Ogata H."/>
        </authorList>
    </citation>
    <scope>NUCLEOTIDE SEQUENCE [LARGE SCALE GENOMIC DNA]</scope>
    <source>
        <strain evidence="9">NIES 3700</strain>
    </source>
</reference>
<evidence type="ECO:0000256" key="6">
    <source>
        <dbReference type="SAM" id="MobiDB-lite"/>
    </source>
</evidence>
<sequence>MNTYRESSKLLAPLLGKKNGPGLKALAFGGKNKAPTKAVFACVSHTLRCRSVIDSVLGRVKGETQVDVLKDIRDRALGYVLLYELLLGPYKSIRGGGGVKRSIMKYEKILREALSHLAAHGDAATKNHIETSTEDTSNSSGVQTSHWPKYVRVNTLKVSLETAVTSAQSFIGSDNVSLHTALDNIMAISPTVNNLYEWDLVKSGSVVIQDLSSCLTAAALAGGEGSTHWWDTPKMNVFLDACAAPGNKTTHLAALVNQNLSSSKSSNKVVALDRSGDRIKILQKRVSLLAPGGVVEPLHLDFLKTESNDSNFSKLKAILLDPSCSGSGIVNSPDRGGEEDTPERLKSLSNFQLLALLHALSFPQVEYVAYSTCSMNNEENEAVVSKALQEVNEGLEGGEVWELRRPKVLDTWTRRGKAVEGLTEEQANCLCRCNPFEGDETNGFFVSYFVRAKVDRNEEKYANSVASNSSALKVPMYKAGMFKHLMKGKGEGGKKNKSRESSDQSFDNGGTKRKAEESTSEPHKSPKKEQKKKTKWTETSETSDISDSKSSVPKPPATKMSKKAAKKNAYKTKQREQKLARLKKKKAEAGGAKN</sequence>
<keyword evidence="9" id="KW-1185">Reference proteome</keyword>
<organism evidence="8 9">
    <name type="scientific">Triparma laevis f. longispina</name>
    <dbReference type="NCBI Taxonomy" id="1714387"/>
    <lineage>
        <taxon>Eukaryota</taxon>
        <taxon>Sar</taxon>
        <taxon>Stramenopiles</taxon>
        <taxon>Ochrophyta</taxon>
        <taxon>Bolidophyceae</taxon>
        <taxon>Parmales</taxon>
        <taxon>Triparmaceae</taxon>
        <taxon>Triparma</taxon>
    </lineage>
</organism>
<dbReference type="OrthoDB" id="435282at2759"/>
<protein>
    <recommendedName>
        <fullName evidence="7">SAM-dependent MTase RsmB/NOP-type domain-containing protein</fullName>
    </recommendedName>
</protein>
<dbReference type="InterPro" id="IPR023267">
    <property type="entry name" value="RCMT"/>
</dbReference>
<feature type="domain" description="SAM-dependent MTase RsmB/NOP-type" evidence="7">
    <location>
        <begin position="139"/>
        <end position="452"/>
    </location>
</feature>
<name>A0A9W7A1M3_9STRA</name>
<dbReference type="GO" id="GO:0003723">
    <property type="term" value="F:RNA binding"/>
    <property type="evidence" value="ECO:0007669"/>
    <property type="project" value="UniProtKB-UniRule"/>
</dbReference>
<dbReference type="InterPro" id="IPR049560">
    <property type="entry name" value="MeTrfase_RsmB-F_NOP2_cat"/>
</dbReference>
<feature type="binding site" evidence="5">
    <location>
        <position position="273"/>
    </location>
    <ligand>
        <name>S-adenosyl-L-methionine</name>
        <dbReference type="ChEBI" id="CHEBI:59789"/>
    </ligand>
</feature>
<feature type="active site" description="Nucleophile" evidence="5">
    <location>
        <position position="373"/>
    </location>
</feature>
<dbReference type="Pfam" id="PF01189">
    <property type="entry name" value="Methyltr_RsmB-F"/>
    <property type="match status" value="1"/>
</dbReference>
<dbReference type="Pfam" id="PF21153">
    <property type="entry name" value="NSUN5_N"/>
    <property type="match status" value="1"/>
</dbReference>
<feature type="compositionally biased region" description="Basic residues" evidence="6">
    <location>
        <begin position="560"/>
        <end position="572"/>
    </location>
</feature>
<feature type="compositionally biased region" description="Basic and acidic residues" evidence="6">
    <location>
        <begin position="488"/>
        <end position="502"/>
    </location>
</feature>
<dbReference type="InterPro" id="IPR029063">
    <property type="entry name" value="SAM-dependent_MTases_sf"/>
</dbReference>